<dbReference type="Gene3D" id="3.40.50.2000">
    <property type="entry name" value="Glycogen Phosphorylase B"/>
    <property type="match status" value="2"/>
</dbReference>
<keyword evidence="4" id="KW-1185">Reference proteome</keyword>
<dbReference type="InterPro" id="IPR028098">
    <property type="entry name" value="Glyco_trans_4-like_N"/>
</dbReference>
<dbReference type="InterPro" id="IPR001296">
    <property type="entry name" value="Glyco_trans_1"/>
</dbReference>
<evidence type="ECO:0000259" key="1">
    <source>
        <dbReference type="Pfam" id="PF00534"/>
    </source>
</evidence>
<dbReference type="PANTHER" id="PTHR12526">
    <property type="entry name" value="GLYCOSYLTRANSFERASE"/>
    <property type="match status" value="1"/>
</dbReference>
<comment type="caution">
    <text evidence="3">The sequence shown here is derived from an EMBL/GenBank/DDBJ whole genome shotgun (WGS) entry which is preliminary data.</text>
</comment>
<feature type="domain" description="Glycosyltransferase subfamily 4-like N-terminal" evidence="2">
    <location>
        <begin position="75"/>
        <end position="253"/>
    </location>
</feature>
<reference evidence="3" key="1">
    <citation type="submission" date="2021-09" db="EMBL/GenBank/DDBJ databases">
        <title>Genome analysis of Fictibacillus sp. KIGAM418 isolated from marine sediment.</title>
        <authorList>
            <person name="Seo M.-J."/>
            <person name="Cho E.-S."/>
            <person name="Hwang C.Y."/>
        </authorList>
    </citation>
    <scope>NUCLEOTIDE SEQUENCE</scope>
    <source>
        <strain evidence="3">KIGAM418</strain>
    </source>
</reference>
<dbReference type="Pfam" id="PF13439">
    <property type="entry name" value="Glyco_transf_4"/>
    <property type="match status" value="1"/>
</dbReference>
<proteinExistence type="predicted"/>
<dbReference type="EMBL" id="JAIWJX010000002">
    <property type="protein sequence ID" value="MCK6258523.1"/>
    <property type="molecule type" value="Genomic_DNA"/>
</dbReference>
<protein>
    <submittedName>
        <fullName evidence="3">Glycosyltransferase family 4 protein</fullName>
    </submittedName>
</protein>
<dbReference type="Pfam" id="PF00534">
    <property type="entry name" value="Glycos_transf_1"/>
    <property type="match status" value="1"/>
</dbReference>
<evidence type="ECO:0000313" key="3">
    <source>
        <dbReference type="EMBL" id="MCK6258523.1"/>
    </source>
</evidence>
<dbReference type="SUPFAM" id="SSF53756">
    <property type="entry name" value="UDP-Glycosyltransferase/glycogen phosphorylase"/>
    <property type="match status" value="1"/>
</dbReference>
<dbReference type="PANTHER" id="PTHR12526:SF634">
    <property type="entry name" value="BLL3361 PROTEIN"/>
    <property type="match status" value="1"/>
</dbReference>
<dbReference type="GO" id="GO:0016757">
    <property type="term" value="F:glycosyltransferase activity"/>
    <property type="evidence" value="ECO:0007669"/>
    <property type="project" value="InterPro"/>
</dbReference>
<evidence type="ECO:0000313" key="4">
    <source>
        <dbReference type="Proteomes" id="UP001139011"/>
    </source>
</evidence>
<dbReference type="Proteomes" id="UP001139011">
    <property type="component" value="Unassembled WGS sequence"/>
</dbReference>
<evidence type="ECO:0000259" key="2">
    <source>
        <dbReference type="Pfam" id="PF13439"/>
    </source>
</evidence>
<accession>A0A9X2BIE3</accession>
<sequence>MKSSGGYGNDRPSIFNTASIIYPLSPFSICNGSILWTDNSFKKEKNKPDIQKPFELKQKKNMKILITTFWNYPFVGGLQNYITALKSGLESLGHIVHIAAPNHFENDGIDGMRQTIMEDVKQFFVKRYGSFSEKIIQNVWQMRRYEWMLKCVDISRYDIIHAQDRFTANVMCQLNEGYQKPLLFTPHGFMTHTRLKFNLIEKGSVEEAYFLAIDQKAVQSSTHIISLCEYFRPLLNSLGTEESKLTTVYTGIDFGIAPPGKSRKTADKTIITCISRLRPRKGHKYLFEALWLIRNKLENVEIWIVGEGSMREELERQCQDLQLGNVYFLGRRKDIPKILKRSDIFVLPTTSDTLPISVIEAMFARKAIITTNCGGIPEIIQDNHSGLIAEPGNSQQLAEKLTILLDDSILRNSLAQNAKCFAEQHLTIASMARKIEEVYQSFLHRGEMQ</sequence>
<dbReference type="RefSeq" id="WP_248253804.1">
    <property type="nucleotide sequence ID" value="NZ_JAIWJX010000002.1"/>
</dbReference>
<gene>
    <name evidence="3" type="ORF">LCY76_18270</name>
</gene>
<organism evidence="3 4">
    <name type="scientific">Fictibacillus marinisediminis</name>
    <dbReference type="NCBI Taxonomy" id="2878389"/>
    <lineage>
        <taxon>Bacteria</taxon>
        <taxon>Bacillati</taxon>
        <taxon>Bacillota</taxon>
        <taxon>Bacilli</taxon>
        <taxon>Bacillales</taxon>
        <taxon>Fictibacillaceae</taxon>
        <taxon>Fictibacillus</taxon>
    </lineage>
</organism>
<dbReference type="AlphaFoldDB" id="A0A9X2BIE3"/>
<dbReference type="CDD" id="cd03801">
    <property type="entry name" value="GT4_PimA-like"/>
    <property type="match status" value="1"/>
</dbReference>
<name>A0A9X2BIE3_9BACL</name>
<feature type="domain" description="Glycosyl transferase family 1" evidence="1">
    <location>
        <begin position="261"/>
        <end position="419"/>
    </location>
</feature>